<evidence type="ECO:0000256" key="1">
    <source>
        <dbReference type="ARBA" id="ARBA00022741"/>
    </source>
</evidence>
<dbReference type="PATRIC" id="fig|76936.10.peg.2054"/>
<dbReference type="InterPro" id="IPR014001">
    <property type="entry name" value="Helicase_ATP-bd"/>
</dbReference>
<dbReference type="EC" id="3.6.1.-" evidence="10"/>
<keyword evidence="2" id="KW-0227">DNA damage</keyword>
<dbReference type="KEGG" id="hty:BN2458_PEG2104"/>
<evidence type="ECO:0000259" key="8">
    <source>
        <dbReference type="PROSITE" id="PS51192"/>
    </source>
</evidence>
<evidence type="ECO:0000256" key="6">
    <source>
        <dbReference type="ARBA" id="ARBA00023125"/>
    </source>
</evidence>
<keyword evidence="5" id="KW-0067">ATP-binding</keyword>
<dbReference type="Gene3D" id="3.40.50.300">
    <property type="entry name" value="P-loop containing nucleotide triphosphate hydrolases"/>
    <property type="match status" value="2"/>
</dbReference>
<dbReference type="Pfam" id="PF00270">
    <property type="entry name" value="DEAD"/>
    <property type="match status" value="1"/>
</dbReference>
<organism evidence="10 11">
    <name type="scientific">Helicobacter typhlonius</name>
    <dbReference type="NCBI Taxonomy" id="76936"/>
    <lineage>
        <taxon>Bacteria</taxon>
        <taxon>Pseudomonadati</taxon>
        <taxon>Campylobacterota</taxon>
        <taxon>Epsilonproteobacteria</taxon>
        <taxon>Campylobacterales</taxon>
        <taxon>Helicobacteraceae</taxon>
        <taxon>Helicobacter</taxon>
    </lineage>
</organism>
<evidence type="ECO:0000256" key="2">
    <source>
        <dbReference type="ARBA" id="ARBA00022763"/>
    </source>
</evidence>
<dbReference type="InterPro" id="IPR027417">
    <property type="entry name" value="P-loop_NTPase"/>
</dbReference>
<evidence type="ECO:0000256" key="7">
    <source>
        <dbReference type="ARBA" id="ARBA00023204"/>
    </source>
</evidence>
<evidence type="ECO:0000313" key="10">
    <source>
        <dbReference type="EMBL" id="CUU40987.1"/>
    </source>
</evidence>
<protein>
    <submittedName>
        <fullName evidence="10">ATP-dependent DNA helicase RecG</fullName>
        <ecNumber evidence="10">3.6.1.-</ecNumber>
    </submittedName>
</protein>
<dbReference type="SMART" id="SM00487">
    <property type="entry name" value="DEXDc"/>
    <property type="match status" value="1"/>
</dbReference>
<dbReference type="EMBL" id="LN907858">
    <property type="protein sequence ID" value="CUU40987.1"/>
    <property type="molecule type" value="Genomic_DNA"/>
</dbReference>
<dbReference type="PROSITE" id="PS51192">
    <property type="entry name" value="HELICASE_ATP_BIND_1"/>
    <property type="match status" value="1"/>
</dbReference>
<feature type="domain" description="Helicase C-terminal" evidence="9">
    <location>
        <begin position="472"/>
        <end position="628"/>
    </location>
</feature>
<dbReference type="AlphaFoldDB" id="A0A0S4PXH7"/>
<dbReference type="GO" id="GO:0016787">
    <property type="term" value="F:hydrolase activity"/>
    <property type="evidence" value="ECO:0007669"/>
    <property type="project" value="UniProtKB-KW"/>
</dbReference>
<sequence length="670" mass="76202">MRENEEMYETNIDNLGKINKERLKKLKINSLLQFVITHTPKSYINTTLSTALTAGQVGVFRVYIDSAQMLGFGKNARFVVNATMCDFDTLLQITIFHVQSFQKKIFVPHAHIYIMGKIELYGHRYTMSHPKVIKNINTISLQFKTTALTAKSMQGLIDEFVSMENLLQSGLPKERAQRIYEIFHPDNAFCAAFRAQNTFPKEYMEALKFSEIYHYLRTLSRKKRYFPSLYQCKNDIAPFIQSLPFALTKGQQHAIADIQEDLGKTIAARRLIMGDVGCGKTLVILCAVMMCYPHKSILMAPTTILATQIYEEARRLLPDSVRCHLITAKSKAISNEVQEAHFIIGTQALLYREFELEDLALVMSDEQHRFGTNQRHYLEKMANKENIPNLFESSISAKSNVPKETNDKKAKDKDFHMELPDSKKARAHSLQFSATPIPRTLAMINAQLVDLSVIRDLPFKKDISTCIVDKSCFKAMFAHLQDEVAKGHQAIIVYPLVEESEHLDYLSLNEGQGFWQKHFENVYCTFGKDKNKTQVMSDFAANGSLLLATTLIEVGISLPRVSTIVIVAPERLGLATLHQLRGRVSRNGLKGYCYLYTHQPQIERLKAFCETLSGFDIAELDLKYRNSGDLLSGERQSGDEFIYIDIGNDESIIAEAKTLINWQDNTPQDL</sequence>
<dbReference type="InterPro" id="IPR001650">
    <property type="entry name" value="Helicase_C-like"/>
</dbReference>
<evidence type="ECO:0000259" key="9">
    <source>
        <dbReference type="PROSITE" id="PS51194"/>
    </source>
</evidence>
<dbReference type="SUPFAM" id="SSF52540">
    <property type="entry name" value="P-loop containing nucleoside triphosphate hydrolases"/>
    <property type="match status" value="2"/>
</dbReference>
<dbReference type="Proteomes" id="UP000064525">
    <property type="component" value="Chromosome I"/>
</dbReference>
<keyword evidence="4 10" id="KW-0347">Helicase</keyword>
<evidence type="ECO:0000256" key="5">
    <source>
        <dbReference type="ARBA" id="ARBA00022840"/>
    </source>
</evidence>
<keyword evidence="7" id="KW-0234">DNA repair</keyword>
<dbReference type="InterPro" id="IPR047112">
    <property type="entry name" value="RecG/Mfd"/>
</dbReference>
<keyword evidence="3 10" id="KW-0378">Hydrolase</keyword>
<dbReference type="Pfam" id="PF00271">
    <property type="entry name" value="Helicase_C"/>
    <property type="match status" value="1"/>
</dbReference>
<dbReference type="GO" id="GO:0003677">
    <property type="term" value="F:DNA binding"/>
    <property type="evidence" value="ECO:0007669"/>
    <property type="project" value="UniProtKB-KW"/>
</dbReference>
<dbReference type="GO" id="GO:0003678">
    <property type="term" value="F:DNA helicase activity"/>
    <property type="evidence" value="ECO:0007669"/>
    <property type="project" value="TreeGrafter"/>
</dbReference>
<keyword evidence="6" id="KW-0238">DNA-binding</keyword>
<dbReference type="PANTHER" id="PTHR47964">
    <property type="entry name" value="ATP-DEPENDENT DNA HELICASE HOMOLOG RECG, CHLOROPLASTIC"/>
    <property type="match status" value="1"/>
</dbReference>
<feature type="domain" description="Helicase ATP-binding" evidence="8">
    <location>
        <begin position="261"/>
        <end position="454"/>
    </location>
</feature>
<dbReference type="PANTHER" id="PTHR47964:SF1">
    <property type="entry name" value="ATP-DEPENDENT DNA HELICASE HOMOLOG RECG, CHLOROPLASTIC"/>
    <property type="match status" value="1"/>
</dbReference>
<dbReference type="GO" id="GO:0006281">
    <property type="term" value="P:DNA repair"/>
    <property type="evidence" value="ECO:0007669"/>
    <property type="project" value="UniProtKB-KW"/>
</dbReference>
<dbReference type="CDD" id="cd04488">
    <property type="entry name" value="RecG_wedge_OBF"/>
    <property type="match status" value="1"/>
</dbReference>
<accession>A0A0S4PXH7</accession>
<dbReference type="SMART" id="SM00490">
    <property type="entry name" value="HELICc"/>
    <property type="match status" value="1"/>
</dbReference>
<dbReference type="InterPro" id="IPR011545">
    <property type="entry name" value="DEAD/DEAH_box_helicase_dom"/>
</dbReference>
<dbReference type="GeneID" id="78152201"/>
<keyword evidence="1" id="KW-0547">Nucleotide-binding</keyword>
<dbReference type="GO" id="GO:0005524">
    <property type="term" value="F:ATP binding"/>
    <property type="evidence" value="ECO:0007669"/>
    <property type="project" value="UniProtKB-KW"/>
</dbReference>
<evidence type="ECO:0000256" key="3">
    <source>
        <dbReference type="ARBA" id="ARBA00022801"/>
    </source>
</evidence>
<proteinExistence type="predicted"/>
<evidence type="ECO:0000256" key="4">
    <source>
        <dbReference type="ARBA" id="ARBA00022806"/>
    </source>
</evidence>
<dbReference type="RefSeq" id="WP_231944792.1">
    <property type="nucleotide sequence ID" value="NZ_CAMTKE010000002.1"/>
</dbReference>
<name>A0A0S4PXH7_9HELI</name>
<gene>
    <name evidence="10" type="ORF">BN2458_PEG2104</name>
</gene>
<evidence type="ECO:0000313" key="11">
    <source>
        <dbReference type="Proteomes" id="UP000064525"/>
    </source>
</evidence>
<dbReference type="PROSITE" id="PS51194">
    <property type="entry name" value="HELICASE_CTER"/>
    <property type="match status" value="1"/>
</dbReference>
<reference evidence="11" key="1">
    <citation type="submission" date="2015-11" db="EMBL/GenBank/DDBJ databases">
        <authorList>
            <person name="Anvar S.Y."/>
        </authorList>
    </citation>
    <scope>NUCLEOTIDE SEQUENCE [LARGE SCALE GENOMIC DNA]</scope>
</reference>